<proteinExistence type="predicted"/>
<feature type="signal peptide" evidence="2">
    <location>
        <begin position="1"/>
        <end position="18"/>
    </location>
</feature>
<dbReference type="Gene3D" id="1.25.40.10">
    <property type="entry name" value="Tetratricopeptide repeat domain"/>
    <property type="match status" value="3"/>
</dbReference>
<dbReference type="InterPro" id="IPR019734">
    <property type="entry name" value="TPR_rpt"/>
</dbReference>
<dbReference type="EMBL" id="VWKO01000547">
    <property type="protein sequence ID" value="KAA4016735.1"/>
    <property type="molecule type" value="Genomic_DNA"/>
</dbReference>
<evidence type="ECO:0000256" key="2">
    <source>
        <dbReference type="SAM" id="SignalP"/>
    </source>
</evidence>
<sequence>MRQFILSLLACLCLTAYSQTTSQADLLVEEAQKLESKQDYPTAITKLKQADELYVKTGKTQSAERATCLHILGRCYLNLERPEGLTYTQMAADMRKTILGETNIKYISSLNNTGLYYLTVAKDYPKAAEIHGKTWELCSRIQPRPEQAFMFHINLARCYIALGEMDKASAIVEEEIAISKKMYGEKSLSVARQLQQIGSLYYLSGRKDVGVTYYEQAFNIFPDDSKEYEQLLDWISSIYVELNNQPKVLEYMKLVEAHNKKELEKPCDEPDCLTERAQYFASIGNNDKARAHFLDALKKCDVNTDKEIVFKVRHNYAQFLSGIQDHASAGEYYELAADILRNNPAEQAKFALESYLDGLNYSIAAKYEASNRMLNQALSVYAQMLPDKLDKYVDASVALCRNYGFTKEYGKALEILTK</sequence>
<keyword evidence="2" id="KW-0732">Signal</keyword>
<dbReference type="PANTHER" id="PTHR19959">
    <property type="entry name" value="KINESIN LIGHT CHAIN"/>
    <property type="match status" value="1"/>
</dbReference>
<evidence type="ECO:0000256" key="1">
    <source>
        <dbReference type="PROSITE-ProRule" id="PRU00339"/>
    </source>
</evidence>
<accession>A0A641RJU8</accession>
<feature type="chain" id="PRO_5024891773" evidence="2">
    <location>
        <begin position="19"/>
        <end position="418"/>
    </location>
</feature>
<dbReference type="SUPFAM" id="SSF48452">
    <property type="entry name" value="TPR-like"/>
    <property type="match status" value="3"/>
</dbReference>
<evidence type="ECO:0000313" key="3">
    <source>
        <dbReference type="EMBL" id="KAA4016735.1"/>
    </source>
</evidence>
<protein>
    <submittedName>
        <fullName evidence="3">Tetratricopeptide repeat protein</fullName>
    </submittedName>
</protein>
<gene>
    <name evidence="3" type="ORF">F3D60_31640</name>
</gene>
<feature type="repeat" description="TPR" evidence="1">
    <location>
        <begin position="191"/>
        <end position="224"/>
    </location>
</feature>
<comment type="caution">
    <text evidence="3">The sequence shown here is derived from an EMBL/GenBank/DDBJ whole genome shotgun (WGS) entry which is preliminary data.</text>
</comment>
<name>A0A641RJU8_BACOV</name>
<dbReference type="PROSITE" id="PS50005">
    <property type="entry name" value="TPR"/>
    <property type="match status" value="1"/>
</dbReference>
<dbReference type="PANTHER" id="PTHR19959:SF119">
    <property type="entry name" value="FUNGAL LIPASE-LIKE DOMAIN-CONTAINING PROTEIN"/>
    <property type="match status" value="1"/>
</dbReference>
<feature type="non-terminal residue" evidence="3">
    <location>
        <position position="418"/>
    </location>
</feature>
<dbReference type="AlphaFoldDB" id="A0A641RJU8"/>
<dbReference type="SMART" id="SM00028">
    <property type="entry name" value="TPR"/>
    <property type="match status" value="3"/>
</dbReference>
<organism evidence="3">
    <name type="scientific">Bacteroides ovatus</name>
    <dbReference type="NCBI Taxonomy" id="28116"/>
    <lineage>
        <taxon>Bacteria</taxon>
        <taxon>Pseudomonadati</taxon>
        <taxon>Bacteroidota</taxon>
        <taxon>Bacteroidia</taxon>
        <taxon>Bacteroidales</taxon>
        <taxon>Bacteroidaceae</taxon>
        <taxon>Bacteroides</taxon>
    </lineage>
</organism>
<reference evidence="3" key="1">
    <citation type="journal article" date="2019" name="Nat. Med.">
        <title>A library of human gut bacterial isolates paired with longitudinal multiomics data enables mechanistic microbiome research.</title>
        <authorList>
            <person name="Poyet M."/>
            <person name="Groussin M."/>
            <person name="Gibbons S.M."/>
            <person name="Avila-Pacheco J."/>
            <person name="Jiang X."/>
            <person name="Kearney S.M."/>
            <person name="Perrotta A.R."/>
            <person name="Berdy B."/>
            <person name="Zhao S."/>
            <person name="Lieberman T.D."/>
            <person name="Swanson P.K."/>
            <person name="Smith M."/>
            <person name="Roesemann S."/>
            <person name="Alexander J.E."/>
            <person name="Rich S.A."/>
            <person name="Livny J."/>
            <person name="Vlamakis H."/>
            <person name="Clish C."/>
            <person name="Bullock K."/>
            <person name="Deik A."/>
            <person name="Scott J."/>
            <person name="Pierce K.A."/>
            <person name="Xavier R.J."/>
            <person name="Alm E.J."/>
        </authorList>
    </citation>
    <scope>NUCLEOTIDE SEQUENCE</scope>
    <source>
        <strain evidence="3">BIOML-A147</strain>
    </source>
</reference>
<keyword evidence="1" id="KW-0802">TPR repeat</keyword>
<dbReference type="InterPro" id="IPR011990">
    <property type="entry name" value="TPR-like_helical_dom_sf"/>
</dbReference>
<dbReference type="Pfam" id="PF13424">
    <property type="entry name" value="TPR_12"/>
    <property type="match status" value="1"/>
</dbReference>